<dbReference type="InterPro" id="IPR050103">
    <property type="entry name" value="Class-III_PLP-dep_AT"/>
</dbReference>
<evidence type="ECO:0000256" key="2">
    <source>
        <dbReference type="ARBA" id="ARBA00022576"/>
    </source>
</evidence>
<feature type="binding site" evidence="6">
    <location>
        <begin position="106"/>
        <end position="107"/>
    </location>
    <ligand>
        <name>pyridoxal 5'-phosphate</name>
        <dbReference type="ChEBI" id="CHEBI:597326"/>
    </ligand>
</feature>
<dbReference type="GO" id="GO:0005737">
    <property type="term" value="C:cytoplasm"/>
    <property type="evidence" value="ECO:0007669"/>
    <property type="project" value="UniProtKB-SubCell"/>
</dbReference>
<keyword evidence="2 6" id="KW-0032">Aminotransferase</keyword>
<dbReference type="FunFam" id="3.40.640.10:FF:000004">
    <property type="entry name" value="Acetylornithine aminotransferase"/>
    <property type="match status" value="1"/>
</dbReference>
<dbReference type="InterPro" id="IPR015424">
    <property type="entry name" value="PyrdxlP-dep_Trfase"/>
</dbReference>
<evidence type="ECO:0000256" key="6">
    <source>
        <dbReference type="HAMAP-Rule" id="MF_02084"/>
    </source>
</evidence>
<evidence type="ECO:0000256" key="5">
    <source>
        <dbReference type="ARBA" id="ARBA00022898"/>
    </source>
</evidence>
<dbReference type="GO" id="GO:0019878">
    <property type="term" value="P:lysine biosynthetic process via aminoadipic acid"/>
    <property type="evidence" value="ECO:0007669"/>
    <property type="project" value="UniProtKB-UniRule"/>
</dbReference>
<dbReference type="InterPro" id="IPR005814">
    <property type="entry name" value="Aminotrans_3"/>
</dbReference>
<comment type="pathway">
    <text evidence="6">Amino-acid biosynthesis; L-lysine biosynthesis via AAA pathway; L-lysine from L-alpha-aminoadipate (Thermus route): step 4/5.</text>
</comment>
<keyword evidence="4 6" id="KW-0808">Transferase</keyword>
<dbReference type="AlphaFoldDB" id="A0A2M8QGA4"/>
<evidence type="ECO:0000256" key="3">
    <source>
        <dbReference type="ARBA" id="ARBA00022605"/>
    </source>
</evidence>
<evidence type="ECO:0000313" key="7">
    <source>
        <dbReference type="EMBL" id="PJF48840.1"/>
    </source>
</evidence>
<dbReference type="InterPro" id="IPR049704">
    <property type="entry name" value="Aminotrans_3_PPA_site"/>
</dbReference>
<keyword evidence="6" id="KW-0457">Lysine biosynthesis</keyword>
<dbReference type="Pfam" id="PF00202">
    <property type="entry name" value="Aminotran_3"/>
    <property type="match status" value="1"/>
</dbReference>
<feature type="modified residue" description="N6-(pyridoxal phosphate)lysine" evidence="6">
    <location>
        <position position="247"/>
    </location>
</feature>
<dbReference type="GO" id="GO:0030170">
    <property type="term" value="F:pyridoxal phosphate binding"/>
    <property type="evidence" value="ECO:0007669"/>
    <property type="project" value="InterPro"/>
</dbReference>
<keyword evidence="3 6" id="KW-0028">Amino-acid biosynthesis</keyword>
<comment type="cofactor">
    <cofactor evidence="6">
        <name>pyridoxal 5'-phosphate</name>
        <dbReference type="ChEBI" id="CHEBI:597326"/>
    </cofactor>
    <text evidence="6">Binds 1 pyridoxal phosphate per subunit.</text>
</comment>
<comment type="function">
    <text evidence="6">Catalyzes the transfer of the amino group of L-glutamate to [LysW]-aminoadipate 6-semialdehyde, generating [LysW]-gamma-L-lysine.</text>
</comment>
<dbReference type="EC" id="2.6.1.118" evidence="6"/>
<comment type="subunit">
    <text evidence="6">Homodimer.</text>
</comment>
<gene>
    <name evidence="6" type="primary">lysJ</name>
    <name evidence="7" type="ORF">CUN48_01420</name>
</gene>
<dbReference type="InterPro" id="IPR004636">
    <property type="entry name" value="AcOrn/SuccOrn_fam"/>
</dbReference>
<evidence type="ECO:0000256" key="4">
    <source>
        <dbReference type="ARBA" id="ARBA00022679"/>
    </source>
</evidence>
<comment type="subcellular location">
    <subcellularLocation>
        <location evidence="6">Cytoplasm</location>
    </subcellularLocation>
</comment>
<dbReference type="NCBIfam" id="TIGR00707">
    <property type="entry name" value="argD"/>
    <property type="match status" value="1"/>
</dbReference>
<feature type="binding site" evidence="6">
    <location>
        <begin position="218"/>
        <end position="221"/>
    </location>
    <ligand>
        <name>pyridoxal 5'-phosphate</name>
        <dbReference type="ChEBI" id="CHEBI:597326"/>
    </ligand>
</feature>
<feature type="binding site" evidence="6">
    <location>
        <position position="274"/>
    </location>
    <ligand>
        <name>substrate</name>
    </ligand>
</feature>
<dbReference type="PIRSF" id="PIRSF000521">
    <property type="entry name" value="Transaminase_4ab_Lys_Orn"/>
    <property type="match status" value="1"/>
</dbReference>
<evidence type="ECO:0000313" key="8">
    <source>
        <dbReference type="Proteomes" id="UP000230790"/>
    </source>
</evidence>
<dbReference type="GO" id="GO:0008483">
    <property type="term" value="F:transaminase activity"/>
    <property type="evidence" value="ECO:0007669"/>
    <property type="project" value="UniProtKB-UniRule"/>
</dbReference>
<feature type="binding site" evidence="6">
    <location>
        <position position="136"/>
    </location>
    <ligand>
        <name>substrate</name>
    </ligand>
</feature>
<protein>
    <recommendedName>
        <fullName evidence="6">Putative [LysW]-aminoadipate semialdehyde transaminase</fullName>
        <ecNumber evidence="6">2.6.1.118</ecNumber>
    </recommendedName>
</protein>
<dbReference type="PANTHER" id="PTHR11986">
    <property type="entry name" value="AMINOTRANSFERASE CLASS III"/>
    <property type="match status" value="1"/>
</dbReference>
<dbReference type="CDD" id="cd00610">
    <property type="entry name" value="OAT_like"/>
    <property type="match status" value="1"/>
</dbReference>
<proteinExistence type="inferred from homology"/>
<dbReference type="UniPathway" id="UPA00033">
    <property type="reaction ID" value="UER00038"/>
</dbReference>
<dbReference type="PANTHER" id="PTHR11986:SF79">
    <property type="entry name" value="ACETYLORNITHINE AMINOTRANSFERASE, MITOCHONDRIAL"/>
    <property type="match status" value="1"/>
</dbReference>
<feature type="binding site" evidence="6">
    <location>
        <position position="133"/>
    </location>
    <ligand>
        <name>pyridoxal 5'-phosphate</name>
        <dbReference type="ChEBI" id="CHEBI:597326"/>
    </ligand>
</feature>
<dbReference type="Gene3D" id="3.40.640.10">
    <property type="entry name" value="Type I PLP-dependent aspartate aminotransferase-like (Major domain)"/>
    <property type="match status" value="1"/>
</dbReference>
<organism evidence="7 8">
    <name type="scientific">Candidatus Thermofonsia Clade 3 bacterium</name>
    <dbReference type="NCBI Taxonomy" id="2364212"/>
    <lineage>
        <taxon>Bacteria</taxon>
        <taxon>Bacillati</taxon>
        <taxon>Chloroflexota</taxon>
        <taxon>Candidatus Thermofontia</taxon>
        <taxon>Candidatus Thermofonsia Clade 3</taxon>
    </lineage>
</organism>
<keyword evidence="5 6" id="KW-0663">Pyridoxal phosphate</keyword>
<dbReference type="SUPFAM" id="SSF53383">
    <property type="entry name" value="PLP-dependent transferases"/>
    <property type="match status" value="1"/>
</dbReference>
<comment type="catalytic activity">
    <reaction evidence="6">
        <text>[amino-group carrier protein]-C-terminal-gamma-(L-lysyl)-L-glutamate + 2-oxoglutarate = [amino-group carrier protein]-C-terminal-N-(1-carboxy-5-oxopentan-1-yl)-L-glutamine + L-glutamate</text>
        <dbReference type="Rhea" id="RHEA:41952"/>
        <dbReference type="Rhea" id="RHEA-COMP:9714"/>
        <dbReference type="Rhea" id="RHEA-COMP:9715"/>
        <dbReference type="ChEBI" id="CHEBI:16810"/>
        <dbReference type="ChEBI" id="CHEBI:29985"/>
        <dbReference type="ChEBI" id="CHEBI:78501"/>
        <dbReference type="ChEBI" id="CHEBI:78526"/>
        <dbReference type="EC" id="2.6.1.118"/>
    </reaction>
</comment>
<dbReference type="InterPro" id="IPR015421">
    <property type="entry name" value="PyrdxlP-dep_Trfase_major"/>
</dbReference>
<comment type="caution">
    <text evidence="7">The sequence shown here is derived from an EMBL/GenBank/DDBJ whole genome shotgun (WGS) entry which is preliminary data.</text>
</comment>
<keyword evidence="1 6" id="KW-0963">Cytoplasm</keyword>
<dbReference type="InterPro" id="IPR015422">
    <property type="entry name" value="PyrdxlP-dep_Trfase_small"/>
</dbReference>
<dbReference type="HAMAP" id="MF_02084">
    <property type="entry name" value="LysJ_aminotrans_3"/>
    <property type="match status" value="1"/>
</dbReference>
<accession>A0A2M8QGA4</accession>
<evidence type="ECO:0000256" key="1">
    <source>
        <dbReference type="ARBA" id="ARBA00022490"/>
    </source>
</evidence>
<comment type="similarity">
    <text evidence="6">Belongs to the class-III pyridoxal-phosphate-dependent aminotransferase family. LysJ subfamily.</text>
</comment>
<dbReference type="Proteomes" id="UP000230790">
    <property type="component" value="Unassembled WGS sequence"/>
</dbReference>
<dbReference type="GO" id="GO:0042802">
    <property type="term" value="F:identical protein binding"/>
    <property type="evidence" value="ECO:0007669"/>
    <property type="project" value="TreeGrafter"/>
</dbReference>
<sequence length="387" mass="41373">MTHSIREIEQRFTSGVYPKRDLTLVRGKDATVWDDEGRAYVDCVGGQGVSTLGHANEAVARAIAEQALKLISCPEIFYNDTRAQFEALLISILPAGLERVYLCNSGAEAVEAAIKFARLSTGRPNIVATVRAFHGRTLGALSATYEPKYREPFQPLVPGFSHVPYNNIEALAAAVNDQTAAVLIEAVQGEGGVHPGTPEYLRAAREITEQHGALLIVDEVQTGFARTGRWFAVEHSGIAPDLMPMGKAIAGGVPMGGVGIRPTVKNLAPGVHGSTFGGNPLACAAGIASIHEMKRLDLPRQAAEKGAYFKERLEEVNAPVIREVRGAGLLIGVELKTKVAPYLRALQAEGVLALPAGLNVLRFLPPAVITYEQIDFVVEKTAKVLAA</sequence>
<dbReference type="PROSITE" id="PS00600">
    <property type="entry name" value="AA_TRANSFER_CLASS_3"/>
    <property type="match status" value="1"/>
</dbReference>
<name>A0A2M8QGA4_9CHLR</name>
<dbReference type="GO" id="GO:0006526">
    <property type="term" value="P:L-arginine biosynthetic process"/>
    <property type="evidence" value="ECO:0007669"/>
    <property type="project" value="UniProtKB-ARBA"/>
</dbReference>
<reference evidence="7 8" key="1">
    <citation type="submission" date="2017-11" db="EMBL/GenBank/DDBJ databases">
        <title>Evolution of Phototrophy in the Chloroflexi Phylum Driven by Horizontal Gene Transfer.</title>
        <authorList>
            <person name="Ward L.M."/>
            <person name="Hemp J."/>
            <person name="Shih P.M."/>
            <person name="Mcglynn S.E."/>
            <person name="Fischer W."/>
        </authorList>
    </citation>
    <scope>NUCLEOTIDE SEQUENCE [LARGE SCALE GENOMIC DNA]</scope>
    <source>
        <strain evidence="7">JP3_7</strain>
    </source>
</reference>
<dbReference type="InterPro" id="IPR037537">
    <property type="entry name" value="LysJ"/>
</dbReference>
<dbReference type="Gene3D" id="3.90.1150.10">
    <property type="entry name" value="Aspartate Aminotransferase, domain 1"/>
    <property type="match status" value="1"/>
</dbReference>
<feature type="binding site" evidence="6">
    <location>
        <position position="275"/>
    </location>
    <ligand>
        <name>pyridoxal 5'-phosphate</name>
        <dbReference type="ChEBI" id="CHEBI:597326"/>
    </ligand>
</feature>
<dbReference type="EMBL" id="PGTN01000005">
    <property type="protein sequence ID" value="PJF48840.1"/>
    <property type="molecule type" value="Genomic_DNA"/>
</dbReference>